<reference evidence="1 2" key="1">
    <citation type="submission" date="2019-01" db="EMBL/GenBank/DDBJ databases">
        <title>Draft genome sequence of Psathyrella aberdarensis IHI B618.</title>
        <authorList>
            <person name="Buettner E."/>
            <person name="Kellner H."/>
        </authorList>
    </citation>
    <scope>NUCLEOTIDE SEQUENCE [LARGE SCALE GENOMIC DNA]</scope>
    <source>
        <strain evidence="1 2">IHI B618</strain>
    </source>
</reference>
<dbReference type="AlphaFoldDB" id="A0A4Q2DE10"/>
<dbReference type="Proteomes" id="UP000290288">
    <property type="component" value="Unassembled WGS sequence"/>
</dbReference>
<evidence type="ECO:0000313" key="1">
    <source>
        <dbReference type="EMBL" id="RXW17749.1"/>
    </source>
</evidence>
<name>A0A4Q2DE10_9AGAR</name>
<gene>
    <name evidence="1" type="ORF">EST38_g8098</name>
</gene>
<protein>
    <submittedName>
        <fullName evidence="1">Uncharacterized protein</fullName>
    </submittedName>
</protein>
<dbReference type="EMBL" id="SDEE01000315">
    <property type="protein sequence ID" value="RXW17749.1"/>
    <property type="molecule type" value="Genomic_DNA"/>
</dbReference>
<proteinExistence type="predicted"/>
<comment type="caution">
    <text evidence="1">The sequence shown here is derived from an EMBL/GenBank/DDBJ whole genome shotgun (WGS) entry which is preliminary data.</text>
</comment>
<sequence length="95" mass="10459">MPRAKRQLIQGSVDAVGPPLQRQSSSTTVRRVGKAVIRARFGSPEQAAQFVYAWNVGPITPPEEKVKGLAYVRASHIEKYDQAFFSNPADGSLKF</sequence>
<organism evidence="1 2">
    <name type="scientific">Candolleomyces aberdarensis</name>
    <dbReference type="NCBI Taxonomy" id="2316362"/>
    <lineage>
        <taxon>Eukaryota</taxon>
        <taxon>Fungi</taxon>
        <taxon>Dikarya</taxon>
        <taxon>Basidiomycota</taxon>
        <taxon>Agaricomycotina</taxon>
        <taxon>Agaricomycetes</taxon>
        <taxon>Agaricomycetidae</taxon>
        <taxon>Agaricales</taxon>
        <taxon>Agaricineae</taxon>
        <taxon>Psathyrellaceae</taxon>
        <taxon>Candolleomyces</taxon>
    </lineage>
</organism>
<evidence type="ECO:0000313" key="2">
    <source>
        <dbReference type="Proteomes" id="UP000290288"/>
    </source>
</evidence>
<keyword evidence="2" id="KW-1185">Reference proteome</keyword>
<accession>A0A4Q2DE10</accession>